<feature type="signal peptide" evidence="1">
    <location>
        <begin position="1"/>
        <end position="22"/>
    </location>
</feature>
<protein>
    <recommendedName>
        <fullName evidence="4">Beta-lactamase-inhibitor-like PepSY-like domain-containing protein</fullName>
    </recommendedName>
</protein>
<evidence type="ECO:0008006" key="4">
    <source>
        <dbReference type="Google" id="ProtNLM"/>
    </source>
</evidence>
<organism evidence="2 3">
    <name type="scientific">Polaribacter pectinis</name>
    <dbReference type="NCBI Taxonomy" id="2738844"/>
    <lineage>
        <taxon>Bacteria</taxon>
        <taxon>Pseudomonadati</taxon>
        <taxon>Bacteroidota</taxon>
        <taxon>Flavobacteriia</taxon>
        <taxon>Flavobacteriales</taxon>
        <taxon>Flavobacteriaceae</taxon>
    </lineage>
</organism>
<name>A0A7G9LEH6_9FLAO</name>
<reference evidence="2 3" key="1">
    <citation type="submission" date="2020-08" db="EMBL/GenBank/DDBJ databases">
        <title>Polaribacter sp. L12M9 isolated from gut of the Korean scallop.</title>
        <authorList>
            <person name="Jeong Y.S."/>
        </authorList>
    </citation>
    <scope>NUCLEOTIDE SEQUENCE [LARGE SCALE GENOMIC DNA]</scope>
    <source>
        <strain evidence="2 3">L12M9</strain>
    </source>
</reference>
<dbReference type="KEGG" id="ppec:H9W90_07900"/>
<dbReference type="AlphaFoldDB" id="A0A7G9LEH6"/>
<evidence type="ECO:0000313" key="2">
    <source>
        <dbReference type="EMBL" id="QNM87025.1"/>
    </source>
</evidence>
<dbReference type="EMBL" id="CP060695">
    <property type="protein sequence ID" value="QNM87025.1"/>
    <property type="molecule type" value="Genomic_DNA"/>
</dbReference>
<sequence>MKTIKNQLLFAFILTFTIATNAQDRLMTLGVYSKSLIAENIAEYKDAPIIDNKTFTYEYKGGQVLVIFNGKEHIEYYNNNKNYIKSSIKWISRRECLITLKEINLPNFPFKTGTHLKMEITKIRGRNVYYKSTLGGRTWLGKMKEVDRDGESVIAAN</sequence>
<dbReference type="RefSeq" id="WP_187483895.1">
    <property type="nucleotide sequence ID" value="NZ_CP060695.1"/>
</dbReference>
<dbReference type="Proteomes" id="UP000515808">
    <property type="component" value="Chromosome"/>
</dbReference>
<gene>
    <name evidence="2" type="ORF">H9W90_07900</name>
</gene>
<evidence type="ECO:0000313" key="3">
    <source>
        <dbReference type="Proteomes" id="UP000515808"/>
    </source>
</evidence>
<keyword evidence="1" id="KW-0732">Signal</keyword>
<evidence type="ECO:0000256" key="1">
    <source>
        <dbReference type="SAM" id="SignalP"/>
    </source>
</evidence>
<feature type="chain" id="PRO_5028902229" description="Beta-lactamase-inhibitor-like PepSY-like domain-containing protein" evidence="1">
    <location>
        <begin position="23"/>
        <end position="157"/>
    </location>
</feature>
<accession>A0A7G9LEH6</accession>
<proteinExistence type="predicted"/>
<keyword evidence="3" id="KW-1185">Reference proteome</keyword>